<keyword evidence="2" id="KW-1185">Reference proteome</keyword>
<dbReference type="AlphaFoldDB" id="A0AAV0WXR2"/>
<dbReference type="EMBL" id="CARXXK010000003">
    <property type="protein sequence ID" value="CAI6360573.1"/>
    <property type="molecule type" value="Genomic_DNA"/>
</dbReference>
<gene>
    <name evidence="1" type="ORF">MEUPH1_LOCUS15861</name>
</gene>
<protein>
    <submittedName>
        <fullName evidence="1">Uncharacterized protein</fullName>
    </submittedName>
</protein>
<proteinExistence type="predicted"/>
<organism evidence="1 2">
    <name type="scientific">Macrosiphum euphorbiae</name>
    <name type="common">potato aphid</name>
    <dbReference type="NCBI Taxonomy" id="13131"/>
    <lineage>
        <taxon>Eukaryota</taxon>
        <taxon>Metazoa</taxon>
        <taxon>Ecdysozoa</taxon>
        <taxon>Arthropoda</taxon>
        <taxon>Hexapoda</taxon>
        <taxon>Insecta</taxon>
        <taxon>Pterygota</taxon>
        <taxon>Neoptera</taxon>
        <taxon>Paraneoptera</taxon>
        <taxon>Hemiptera</taxon>
        <taxon>Sternorrhyncha</taxon>
        <taxon>Aphidomorpha</taxon>
        <taxon>Aphidoidea</taxon>
        <taxon>Aphididae</taxon>
        <taxon>Macrosiphini</taxon>
        <taxon>Macrosiphum</taxon>
    </lineage>
</organism>
<evidence type="ECO:0000313" key="2">
    <source>
        <dbReference type="Proteomes" id="UP001160148"/>
    </source>
</evidence>
<reference evidence="1 2" key="1">
    <citation type="submission" date="2023-01" db="EMBL/GenBank/DDBJ databases">
        <authorList>
            <person name="Whitehead M."/>
        </authorList>
    </citation>
    <scope>NUCLEOTIDE SEQUENCE [LARGE SCALE GENOMIC DNA]</scope>
</reference>
<accession>A0AAV0WXR2</accession>
<dbReference type="Proteomes" id="UP001160148">
    <property type="component" value="Unassembled WGS sequence"/>
</dbReference>
<sequence>MLYRATRWELFSQDLQAFKQGMVSLSRRRTFTKRLVKVDISVPIVDQREVAFCHFTQIPTIDLKRKNKRGYHLKHQKSNNFLAWLGMRANDSSATVVSGVLESEPRLESVPRLESAVPQLEY</sequence>
<name>A0AAV0WXR2_9HEMI</name>
<evidence type="ECO:0000313" key="1">
    <source>
        <dbReference type="EMBL" id="CAI6360573.1"/>
    </source>
</evidence>
<comment type="caution">
    <text evidence="1">The sequence shown here is derived from an EMBL/GenBank/DDBJ whole genome shotgun (WGS) entry which is preliminary data.</text>
</comment>